<dbReference type="PRINTS" id="PR00111">
    <property type="entry name" value="ABHYDROLASE"/>
</dbReference>
<proteinExistence type="predicted"/>
<dbReference type="PANTHER" id="PTHR43798:SF31">
    <property type="entry name" value="AB HYDROLASE SUPERFAMILY PROTEIN YCLE"/>
    <property type="match status" value="1"/>
</dbReference>
<evidence type="ECO:0000313" key="4">
    <source>
        <dbReference type="Proteomes" id="UP000199570"/>
    </source>
</evidence>
<keyword evidence="4" id="KW-1185">Reference proteome</keyword>
<organism evidence="3 4">
    <name type="scientific">Pseudomonas moorei</name>
    <dbReference type="NCBI Taxonomy" id="395599"/>
    <lineage>
        <taxon>Bacteria</taxon>
        <taxon>Pseudomonadati</taxon>
        <taxon>Pseudomonadota</taxon>
        <taxon>Gammaproteobacteria</taxon>
        <taxon>Pseudomonadales</taxon>
        <taxon>Pseudomonadaceae</taxon>
        <taxon>Pseudomonas</taxon>
    </lineage>
</organism>
<sequence length="302" mass="32981">MLRILLTALALLTLSLAAQAAVTPFPKTFRTQDIPLDGVTLHVRVGGKGPAVVLLHGFGDTGDMWAPLAADLARDHTVVVPDLRGMGLSSIPKSGYDKKTQAGDIRGVLAKLGIEHSVVIGHDIGTMVAFAYASRYPQQTDRLVVMDAPVPGIPPWNDIVRSPMLWHFDFGGADMERLVAGRERIYLDRFWNEFAGDPAKIDEKIRQHYAALYARPGNMRAAFAQFRSIRQDEADNKASMATRLTMPVLAVGGEKSFANNEAIVMRNAADNVTELVVPGAGHWLMEEAPTQTIKAIRDFIGQ</sequence>
<dbReference type="EMBL" id="FNKJ01000003">
    <property type="protein sequence ID" value="SDQ77129.1"/>
    <property type="molecule type" value="Genomic_DNA"/>
</dbReference>
<reference evidence="4" key="1">
    <citation type="submission" date="2016-10" db="EMBL/GenBank/DDBJ databases">
        <authorList>
            <person name="Varghese N."/>
            <person name="Submissions S."/>
        </authorList>
    </citation>
    <scope>NUCLEOTIDE SEQUENCE [LARGE SCALE GENOMIC DNA]</scope>
    <source>
        <strain evidence="4">BS3775</strain>
    </source>
</reference>
<dbReference type="RefSeq" id="WP_090320191.1">
    <property type="nucleotide sequence ID" value="NZ_FNKJ01000003.1"/>
</dbReference>
<dbReference type="Pfam" id="PF00561">
    <property type="entry name" value="Abhydrolase_1"/>
    <property type="match status" value="1"/>
</dbReference>
<dbReference type="GO" id="GO:0016020">
    <property type="term" value="C:membrane"/>
    <property type="evidence" value="ECO:0007669"/>
    <property type="project" value="TreeGrafter"/>
</dbReference>
<feature type="domain" description="AB hydrolase-1" evidence="2">
    <location>
        <begin position="50"/>
        <end position="289"/>
    </location>
</feature>
<dbReference type="InterPro" id="IPR000073">
    <property type="entry name" value="AB_hydrolase_1"/>
</dbReference>
<evidence type="ECO:0000259" key="2">
    <source>
        <dbReference type="Pfam" id="PF00561"/>
    </source>
</evidence>
<dbReference type="Proteomes" id="UP000199570">
    <property type="component" value="Unassembled WGS sequence"/>
</dbReference>
<evidence type="ECO:0000313" key="3">
    <source>
        <dbReference type="EMBL" id="SDQ77129.1"/>
    </source>
</evidence>
<dbReference type="AlphaFoldDB" id="A0A1H1DLL1"/>
<gene>
    <name evidence="3" type="ORF">SAMN04490195_1781</name>
</gene>
<dbReference type="OrthoDB" id="9780765at2"/>
<dbReference type="InterPro" id="IPR050266">
    <property type="entry name" value="AB_hydrolase_sf"/>
</dbReference>
<accession>A0A1H1DLL1</accession>
<keyword evidence="1" id="KW-0378">Hydrolase</keyword>
<evidence type="ECO:0000256" key="1">
    <source>
        <dbReference type="ARBA" id="ARBA00022801"/>
    </source>
</evidence>
<dbReference type="Gene3D" id="3.40.50.1820">
    <property type="entry name" value="alpha/beta hydrolase"/>
    <property type="match status" value="1"/>
</dbReference>
<dbReference type="GO" id="GO:0016787">
    <property type="term" value="F:hydrolase activity"/>
    <property type="evidence" value="ECO:0007669"/>
    <property type="project" value="UniProtKB-KW"/>
</dbReference>
<dbReference type="PANTHER" id="PTHR43798">
    <property type="entry name" value="MONOACYLGLYCEROL LIPASE"/>
    <property type="match status" value="1"/>
</dbReference>
<protein>
    <submittedName>
        <fullName evidence="3">Pimeloyl-ACP methyl ester carboxylesterase</fullName>
    </submittedName>
</protein>
<name>A0A1H1DLL1_9PSED</name>
<dbReference type="InterPro" id="IPR029058">
    <property type="entry name" value="AB_hydrolase_fold"/>
</dbReference>
<dbReference type="SUPFAM" id="SSF53474">
    <property type="entry name" value="alpha/beta-Hydrolases"/>
    <property type="match status" value="1"/>
</dbReference>